<keyword evidence="1" id="KW-0175">Coiled coil</keyword>
<dbReference type="GO" id="GO:0003676">
    <property type="term" value="F:nucleic acid binding"/>
    <property type="evidence" value="ECO:0007669"/>
    <property type="project" value="InterPro"/>
</dbReference>
<feature type="compositionally biased region" description="Acidic residues" evidence="2">
    <location>
        <begin position="585"/>
        <end position="599"/>
    </location>
</feature>
<dbReference type="AlphaFoldDB" id="T1EUC1"/>
<evidence type="ECO:0000256" key="1">
    <source>
        <dbReference type="SAM" id="Coils"/>
    </source>
</evidence>
<dbReference type="RefSeq" id="XP_009025729.1">
    <property type="nucleotide sequence ID" value="XM_009027481.1"/>
</dbReference>
<organism evidence="5 6">
    <name type="scientific">Helobdella robusta</name>
    <name type="common">Californian leech</name>
    <dbReference type="NCBI Taxonomy" id="6412"/>
    <lineage>
        <taxon>Eukaryota</taxon>
        <taxon>Metazoa</taxon>
        <taxon>Spiralia</taxon>
        <taxon>Lophotrochozoa</taxon>
        <taxon>Annelida</taxon>
        <taxon>Clitellata</taxon>
        <taxon>Hirudinea</taxon>
        <taxon>Rhynchobdellida</taxon>
        <taxon>Glossiphoniidae</taxon>
        <taxon>Helobdella</taxon>
    </lineage>
</organism>
<dbReference type="SUPFAM" id="SSF63748">
    <property type="entry name" value="Tudor/PWWP/MBT"/>
    <property type="match status" value="1"/>
</dbReference>
<dbReference type="Gene3D" id="3.30.420.610">
    <property type="entry name" value="LOTUS domain-like"/>
    <property type="match status" value="1"/>
</dbReference>
<sequence>MSNLEKNLTFKETKMNIITVLECKPIMITELETLYQKLFDCRIGWQELGFDSLLDLLYNMQDVLSICGCCFSDGNAVKVKENYSEPFGRSLERRSSYAGRARFGGGGFRGQSSRGRREYAGNIWDSSHWLLKVDGLSDDVDEDDLSELFSEFGCLRVVIKRKIEDYNEACDAFIKFDLQDFKGGQLNVQFDRNSMARNQMGVVGRRERYDPSMLKVLSDVCMDRKTYERMFAETGMSSAASFEDLPRELELFVFEKTEDEFFWAAVANEEEKFLKNFRNFQTLLDAINVDDLVDLVANEKRCCANYQDTLCRAWIMKECSNSDMFEIFYVDYGTKELAMKKDLKMLPEDLWKEAPFVLPFYCPARFLINDWLRRAEISSTYDDDDNCSLSLTIKDQPIKKNNTSIKKTTKPKKNDTTNSDSINDFDEDSKPEANGGSEFVFSAVDHFINQNKIVKDVFYKILKHSKPSNPSLNMERRHALIQSRKEEREREMERKEEELRRRNEIKAEALKMEQEKRTNEMIERKKQRIEEIMLKVDADNKMLTAKIFKLWKANADYRKKLINSINATTTTINNNNNNDKINNSDADDDDDDRVIDETEEQRPPTAK</sequence>
<protein>
    <recommendedName>
        <fullName evidence="3">Tudor domain-containing protein</fullName>
    </recommendedName>
</protein>
<dbReference type="SUPFAM" id="SSF54928">
    <property type="entry name" value="RNA-binding domain, RBD"/>
    <property type="match status" value="1"/>
</dbReference>
<dbReference type="GO" id="GO:0007283">
    <property type="term" value="P:spermatogenesis"/>
    <property type="evidence" value="ECO:0000318"/>
    <property type="project" value="GO_Central"/>
</dbReference>
<feature type="domain" description="Tudor" evidence="3">
    <location>
        <begin position="298"/>
        <end position="355"/>
    </location>
</feature>
<dbReference type="Gene3D" id="2.30.30.140">
    <property type="match status" value="1"/>
</dbReference>
<name>T1EUC1_HELRO</name>
<dbReference type="InterPro" id="IPR035979">
    <property type="entry name" value="RBD_domain_sf"/>
</dbReference>
<reference evidence="4 6" key="2">
    <citation type="journal article" date="2013" name="Nature">
        <title>Insights into bilaterian evolution from three spiralian genomes.</title>
        <authorList>
            <person name="Simakov O."/>
            <person name="Marletaz F."/>
            <person name="Cho S.J."/>
            <person name="Edsinger-Gonzales E."/>
            <person name="Havlak P."/>
            <person name="Hellsten U."/>
            <person name="Kuo D.H."/>
            <person name="Larsson T."/>
            <person name="Lv J."/>
            <person name="Arendt D."/>
            <person name="Savage R."/>
            <person name="Osoegawa K."/>
            <person name="de Jong P."/>
            <person name="Grimwood J."/>
            <person name="Chapman J.A."/>
            <person name="Shapiro H."/>
            <person name="Aerts A."/>
            <person name="Otillar R.P."/>
            <person name="Terry A.Y."/>
            <person name="Boore J.L."/>
            <person name="Grigoriev I.V."/>
            <person name="Lindberg D.R."/>
            <person name="Seaver E.C."/>
            <person name="Weisblat D.A."/>
            <person name="Putnam N.H."/>
            <person name="Rokhsar D.S."/>
        </authorList>
    </citation>
    <scope>NUCLEOTIDE SEQUENCE</scope>
</reference>
<gene>
    <name evidence="5" type="primary">20200171</name>
    <name evidence="4" type="ORF">HELRODRAFT_163664</name>
</gene>
<keyword evidence="6" id="KW-1185">Reference proteome</keyword>
<dbReference type="EnsemblMetazoa" id="HelroT163664">
    <property type="protein sequence ID" value="HelroP163664"/>
    <property type="gene ID" value="HelroG163664"/>
</dbReference>
<dbReference type="GO" id="GO:0043186">
    <property type="term" value="C:P granule"/>
    <property type="evidence" value="ECO:0000318"/>
    <property type="project" value="GO_Central"/>
</dbReference>
<dbReference type="GeneID" id="20200171"/>
<dbReference type="CDD" id="cd00590">
    <property type="entry name" value="RRM_SF"/>
    <property type="match status" value="1"/>
</dbReference>
<dbReference type="GO" id="GO:0034587">
    <property type="term" value="P:piRNA processing"/>
    <property type="evidence" value="ECO:0000318"/>
    <property type="project" value="GO_Central"/>
</dbReference>
<dbReference type="EMBL" id="KB097495">
    <property type="protein sequence ID" value="ESN96585.1"/>
    <property type="molecule type" value="Genomic_DNA"/>
</dbReference>
<dbReference type="CTD" id="20200171"/>
<feature type="compositionally biased region" description="Low complexity" evidence="2">
    <location>
        <begin position="570"/>
        <end position="584"/>
    </location>
</feature>
<dbReference type="EMBL" id="AMQM01001414">
    <property type="status" value="NOT_ANNOTATED_CDS"/>
    <property type="molecule type" value="Genomic_DNA"/>
</dbReference>
<dbReference type="HOGENOM" id="CLU_450011_0_0_1"/>
<dbReference type="InterPro" id="IPR002999">
    <property type="entry name" value="Tudor"/>
</dbReference>
<accession>T1EUC1</accession>
<evidence type="ECO:0000313" key="5">
    <source>
        <dbReference type="EnsemblMetazoa" id="HelroP163664"/>
    </source>
</evidence>
<feature type="coiled-coil region" evidence="1">
    <location>
        <begin position="478"/>
        <end position="532"/>
    </location>
</feature>
<feature type="region of interest" description="Disordered" evidence="2">
    <location>
        <begin position="570"/>
        <end position="607"/>
    </location>
</feature>
<dbReference type="GO" id="GO:0030719">
    <property type="term" value="P:P granule organization"/>
    <property type="evidence" value="ECO:0000318"/>
    <property type="project" value="GO_Central"/>
</dbReference>
<evidence type="ECO:0000313" key="6">
    <source>
        <dbReference type="Proteomes" id="UP000015101"/>
    </source>
</evidence>
<dbReference type="KEGG" id="hro:HELRODRAFT_163664"/>
<evidence type="ECO:0000313" key="4">
    <source>
        <dbReference type="EMBL" id="ESN96585.1"/>
    </source>
</evidence>
<reference evidence="6" key="1">
    <citation type="submission" date="2012-12" db="EMBL/GenBank/DDBJ databases">
        <authorList>
            <person name="Hellsten U."/>
            <person name="Grimwood J."/>
            <person name="Chapman J.A."/>
            <person name="Shapiro H."/>
            <person name="Aerts A."/>
            <person name="Otillar R.P."/>
            <person name="Terry A.Y."/>
            <person name="Boore J.L."/>
            <person name="Simakov O."/>
            <person name="Marletaz F."/>
            <person name="Cho S.-J."/>
            <person name="Edsinger-Gonzales E."/>
            <person name="Havlak P."/>
            <person name="Kuo D.-H."/>
            <person name="Larsson T."/>
            <person name="Lv J."/>
            <person name="Arendt D."/>
            <person name="Savage R."/>
            <person name="Osoegawa K."/>
            <person name="de Jong P."/>
            <person name="Lindberg D.R."/>
            <person name="Seaver E.C."/>
            <person name="Weisblat D.A."/>
            <person name="Putnam N.H."/>
            <person name="Grigoriev I.V."/>
            <person name="Rokhsar D.S."/>
        </authorList>
    </citation>
    <scope>NUCLEOTIDE SEQUENCE</scope>
</reference>
<dbReference type="InterPro" id="IPR041966">
    <property type="entry name" value="LOTUS-like"/>
</dbReference>
<evidence type="ECO:0000256" key="2">
    <source>
        <dbReference type="SAM" id="MobiDB-lite"/>
    </source>
</evidence>
<reference evidence="5" key="3">
    <citation type="submission" date="2015-06" db="UniProtKB">
        <authorList>
            <consortium name="EnsemblMetazoa"/>
        </authorList>
    </citation>
    <scope>IDENTIFICATION</scope>
</reference>
<proteinExistence type="predicted"/>
<dbReference type="OrthoDB" id="10034606at2759"/>
<dbReference type="Pfam" id="PF00567">
    <property type="entry name" value="TUDOR"/>
    <property type="match status" value="1"/>
</dbReference>
<feature type="region of interest" description="Disordered" evidence="2">
    <location>
        <begin position="402"/>
        <end position="431"/>
    </location>
</feature>
<dbReference type="Proteomes" id="UP000015101">
    <property type="component" value="Unassembled WGS sequence"/>
</dbReference>
<evidence type="ECO:0000259" key="3">
    <source>
        <dbReference type="Pfam" id="PF00567"/>
    </source>
</evidence>
<dbReference type="CDD" id="cd20379">
    <property type="entry name" value="Tudor_dTUD-like"/>
    <property type="match status" value="1"/>
</dbReference>
<dbReference type="InParanoid" id="T1EUC1"/>